<feature type="binding site" evidence="7">
    <location>
        <position position="181"/>
    </location>
    <ligand>
        <name>FMN</name>
        <dbReference type="ChEBI" id="CHEBI:58210"/>
    </ligand>
</feature>
<evidence type="ECO:0000256" key="6">
    <source>
        <dbReference type="PIRSR" id="PIRSR006621-1"/>
    </source>
</evidence>
<feature type="binding site" evidence="7">
    <location>
        <position position="84"/>
    </location>
    <ligand>
        <name>FMN</name>
        <dbReference type="ChEBI" id="CHEBI:58210"/>
    </ligand>
</feature>
<keyword evidence="1 5" id="KW-0285">Flavoprotein</keyword>
<evidence type="ECO:0000256" key="7">
    <source>
        <dbReference type="PIRSR" id="PIRSR006621-2"/>
    </source>
</evidence>
<dbReference type="SUPFAM" id="SSF51395">
    <property type="entry name" value="FMN-linked oxidoreductases"/>
    <property type="match status" value="1"/>
</dbReference>
<dbReference type="InterPro" id="IPR001269">
    <property type="entry name" value="DUS_fam"/>
</dbReference>
<dbReference type="PANTHER" id="PTHR45936">
    <property type="entry name" value="TRNA-DIHYDROURIDINE(20) SYNTHASE [NAD(P)+]-LIKE"/>
    <property type="match status" value="1"/>
</dbReference>
<evidence type="ECO:0000256" key="5">
    <source>
        <dbReference type="PIRNR" id="PIRNR006621"/>
    </source>
</evidence>
<dbReference type="InterPro" id="IPR013785">
    <property type="entry name" value="Aldolase_TIM"/>
</dbReference>
<dbReference type="InterPro" id="IPR052582">
    <property type="entry name" value="tRNA-DUS-like"/>
</dbReference>
<evidence type="ECO:0000256" key="1">
    <source>
        <dbReference type="ARBA" id="ARBA00022630"/>
    </source>
</evidence>
<dbReference type="Gene3D" id="3.20.20.70">
    <property type="entry name" value="Aldolase class I"/>
    <property type="match status" value="1"/>
</dbReference>
<proteinExistence type="inferred from homology"/>
<protein>
    <recommendedName>
        <fullName evidence="5">tRNA-dihydrouridine synthase</fullName>
        <ecNumber evidence="5">1.3.1.-</ecNumber>
    </recommendedName>
</protein>
<dbReference type="GO" id="GO:0005737">
    <property type="term" value="C:cytoplasm"/>
    <property type="evidence" value="ECO:0007669"/>
    <property type="project" value="TreeGrafter"/>
</dbReference>
<feature type="binding site" evidence="7">
    <location>
        <begin position="18"/>
        <end position="20"/>
    </location>
    <ligand>
        <name>FMN</name>
        <dbReference type="ChEBI" id="CHEBI:58210"/>
    </ligand>
</feature>
<comment type="caution">
    <text evidence="9">The sequence shown here is derived from an EMBL/GenBank/DDBJ whole genome shotgun (WGS) entry which is preliminary data.</text>
</comment>
<dbReference type="VEuPathDB" id="TrichDB:TRFO_33746"/>
<dbReference type="GO" id="GO:0017150">
    <property type="term" value="F:tRNA dihydrouridine synthase activity"/>
    <property type="evidence" value="ECO:0007669"/>
    <property type="project" value="InterPro"/>
</dbReference>
<reference evidence="9" key="1">
    <citation type="submission" date="2016-10" db="EMBL/GenBank/DDBJ databases">
        <authorList>
            <person name="Benchimol M."/>
            <person name="Almeida L.G."/>
            <person name="Vasconcelos A.T."/>
            <person name="Perreira-Neves A."/>
            <person name="Rosa I.A."/>
            <person name="Tasca T."/>
            <person name="Bogo M.R."/>
            <person name="de Souza W."/>
        </authorList>
    </citation>
    <scope>NUCLEOTIDE SEQUENCE [LARGE SCALE GENOMIC DNA]</scope>
    <source>
        <strain evidence="9">K</strain>
    </source>
</reference>
<dbReference type="CDD" id="cd02801">
    <property type="entry name" value="DUS_like_FMN"/>
    <property type="match status" value="1"/>
</dbReference>
<comment type="cofactor">
    <cofactor evidence="5 7">
        <name>FMN</name>
        <dbReference type="ChEBI" id="CHEBI:58210"/>
    </cofactor>
</comment>
<keyword evidence="7" id="KW-0547">Nucleotide-binding</keyword>
<dbReference type="PIRSF" id="PIRSF006621">
    <property type="entry name" value="Dus"/>
    <property type="match status" value="1"/>
</dbReference>
<evidence type="ECO:0000259" key="8">
    <source>
        <dbReference type="Pfam" id="PF01207"/>
    </source>
</evidence>
<keyword evidence="3 5" id="KW-0819">tRNA processing</keyword>
<dbReference type="AlphaFoldDB" id="A0A1J4JM35"/>
<dbReference type="GO" id="GO:0050660">
    <property type="term" value="F:flavin adenine dinucleotide binding"/>
    <property type="evidence" value="ECO:0007669"/>
    <property type="project" value="InterPro"/>
</dbReference>
<keyword evidence="10" id="KW-1185">Reference proteome</keyword>
<evidence type="ECO:0000256" key="2">
    <source>
        <dbReference type="ARBA" id="ARBA00022643"/>
    </source>
</evidence>
<dbReference type="Proteomes" id="UP000179807">
    <property type="component" value="Unassembled WGS sequence"/>
</dbReference>
<dbReference type="EMBL" id="MLAK01000989">
    <property type="protein sequence ID" value="OHS99753.1"/>
    <property type="molecule type" value="Genomic_DNA"/>
</dbReference>
<evidence type="ECO:0000313" key="10">
    <source>
        <dbReference type="Proteomes" id="UP000179807"/>
    </source>
</evidence>
<feature type="domain" description="DUS-like FMN-binding" evidence="8">
    <location>
        <begin position="16"/>
        <end position="271"/>
    </location>
</feature>
<keyword evidence="2 5" id="KW-0288">FMN</keyword>
<organism evidence="9 10">
    <name type="scientific">Tritrichomonas foetus</name>
    <dbReference type="NCBI Taxonomy" id="1144522"/>
    <lineage>
        <taxon>Eukaryota</taxon>
        <taxon>Metamonada</taxon>
        <taxon>Parabasalia</taxon>
        <taxon>Tritrichomonadida</taxon>
        <taxon>Tritrichomonadidae</taxon>
        <taxon>Tritrichomonas</taxon>
    </lineage>
</organism>
<gene>
    <name evidence="9" type="primary">DUS</name>
    <name evidence="9" type="ORF">TRFO_33746</name>
</gene>
<feature type="binding site" evidence="7">
    <location>
        <begin position="214"/>
        <end position="216"/>
    </location>
    <ligand>
        <name>FMN</name>
        <dbReference type="ChEBI" id="CHEBI:58210"/>
    </ligand>
</feature>
<evidence type="ECO:0000256" key="3">
    <source>
        <dbReference type="ARBA" id="ARBA00022694"/>
    </source>
</evidence>
<dbReference type="PANTHER" id="PTHR45936:SF1">
    <property type="entry name" value="TRNA-DIHYDROURIDINE(20) SYNTHASE [NAD(P)+]-LIKE"/>
    <property type="match status" value="1"/>
</dbReference>
<dbReference type="EC" id="1.3.1.-" evidence="5"/>
<name>A0A1J4JM35_9EUKA</name>
<keyword evidence="4 5" id="KW-0560">Oxidoreductase</keyword>
<comment type="similarity">
    <text evidence="5">Belongs to the dus family.</text>
</comment>
<dbReference type="InterPro" id="IPR035587">
    <property type="entry name" value="DUS-like_FMN-bd"/>
</dbReference>
<accession>A0A1J4JM35</accession>
<dbReference type="RefSeq" id="XP_068352890.1">
    <property type="nucleotide sequence ID" value="XM_068509254.1"/>
</dbReference>
<dbReference type="GeneID" id="94843958"/>
<comment type="function">
    <text evidence="5">Catalyzes the synthesis of dihydrouridine, a modified base found in the D-loop of most tRNAs.</text>
</comment>
<evidence type="ECO:0000313" key="9">
    <source>
        <dbReference type="EMBL" id="OHS99753.1"/>
    </source>
</evidence>
<feature type="active site" description="Proton donor" evidence="6">
    <location>
        <position position="113"/>
    </location>
</feature>
<dbReference type="Pfam" id="PF01207">
    <property type="entry name" value="Dus"/>
    <property type="match status" value="1"/>
</dbReference>
<feature type="binding site" evidence="7">
    <location>
        <position position="153"/>
    </location>
    <ligand>
        <name>FMN</name>
        <dbReference type="ChEBI" id="CHEBI:58210"/>
    </ligand>
</feature>
<dbReference type="OrthoDB" id="10262250at2759"/>
<sequence>MSERSHYEFFKGKFFAGPMMKVSNLPFRLMCLENGADGVFGPAINCEMLLASNIKDDIFYLGNPSKNEILFRTSPEERGKLIFQLFANDSSKAVEAVRKIYQYASAVDINCGCPSNFATSKGQGNAMFETPELMHDIVSKLRGNFPNFPVSVKFRINENLEKSIQFAKVCELSGASAITLHGRLAENRHKGEVKYDEMKIVFGEVNGQIGKIGNGGITSREEGIQLMEKIKCDSVMISSAALRNPKLFSNHFIQNNCDVIQNARDFIQICQKLNCPMNEFRFYLLEMLNKYSGVSSCVGFRRLNNAKSLQAISDILNDDQYF</sequence>
<evidence type="ECO:0000256" key="4">
    <source>
        <dbReference type="ARBA" id="ARBA00023002"/>
    </source>
</evidence>